<proteinExistence type="predicted"/>
<dbReference type="RefSeq" id="WP_152547622.1">
    <property type="nucleotide sequence ID" value="NZ_JMSZ01000016.1"/>
</dbReference>
<feature type="domain" description="Guanylate cyclase" evidence="2">
    <location>
        <begin position="396"/>
        <end position="528"/>
    </location>
</feature>
<dbReference type="InterPro" id="IPR001054">
    <property type="entry name" value="A/G_cyclase"/>
</dbReference>
<evidence type="ECO:0000313" key="4">
    <source>
        <dbReference type="Proteomes" id="UP000027318"/>
    </source>
</evidence>
<reference evidence="3 4" key="1">
    <citation type="journal article" date="2005" name="Int. J. Syst. Evol. Microbiol.">
        <title>Nitrincola lacisaponensis gen. nov., sp. nov., a novel alkaliphilic bacterium isolated from an alkaline, saline lake.</title>
        <authorList>
            <person name="Dimitriu P.A."/>
            <person name="Shukla S.K."/>
            <person name="Conradt J."/>
            <person name="Marquez M.C."/>
            <person name="Ventosa A."/>
            <person name="Maglia A."/>
            <person name="Peyton B.M."/>
            <person name="Pinkart H.C."/>
            <person name="Mormile M.R."/>
        </authorList>
    </citation>
    <scope>NUCLEOTIDE SEQUENCE [LARGE SCALE GENOMIC DNA]</scope>
    <source>
        <strain evidence="3 4">4CA</strain>
    </source>
</reference>
<dbReference type="Gene3D" id="3.30.70.1230">
    <property type="entry name" value="Nucleotide cyclase"/>
    <property type="match status" value="1"/>
</dbReference>
<dbReference type="GO" id="GO:0006171">
    <property type="term" value="P:cAMP biosynthetic process"/>
    <property type="evidence" value="ECO:0007669"/>
    <property type="project" value="TreeGrafter"/>
</dbReference>
<dbReference type="Pfam" id="PF05226">
    <property type="entry name" value="CHASE2"/>
    <property type="match status" value="1"/>
</dbReference>
<accession>A0A063Y364</accession>
<dbReference type="PROSITE" id="PS50125">
    <property type="entry name" value="GUANYLATE_CYCLASE_2"/>
    <property type="match status" value="1"/>
</dbReference>
<dbReference type="SMART" id="SM00044">
    <property type="entry name" value="CYCc"/>
    <property type="match status" value="1"/>
</dbReference>
<dbReference type="Proteomes" id="UP000027318">
    <property type="component" value="Unassembled WGS sequence"/>
</dbReference>
<feature type="transmembrane region" description="Helical" evidence="1">
    <location>
        <begin position="281"/>
        <end position="299"/>
    </location>
</feature>
<keyword evidence="1" id="KW-1133">Transmembrane helix</keyword>
<gene>
    <name evidence="3" type="ORF">ADINL_1350</name>
</gene>
<dbReference type="CDD" id="cd07302">
    <property type="entry name" value="CHD"/>
    <property type="match status" value="1"/>
</dbReference>
<dbReference type="InterPro" id="IPR050697">
    <property type="entry name" value="Adenylyl/Guanylyl_Cyclase_3/4"/>
</dbReference>
<dbReference type="InterPro" id="IPR007890">
    <property type="entry name" value="CHASE2"/>
</dbReference>
<dbReference type="GO" id="GO:0004016">
    <property type="term" value="F:adenylate cyclase activity"/>
    <property type="evidence" value="ECO:0007669"/>
    <property type="project" value="UniProtKB-EC"/>
</dbReference>
<dbReference type="SMART" id="SM01080">
    <property type="entry name" value="CHASE2"/>
    <property type="match status" value="1"/>
</dbReference>
<dbReference type="PATRIC" id="fig|267850.7.peg.1345"/>
<protein>
    <submittedName>
        <fullName evidence="3">Adenylate cyclase</fullName>
        <ecNumber evidence="3">4.6.1.1</ecNumber>
    </submittedName>
</protein>
<dbReference type="EMBL" id="JMSZ01000016">
    <property type="protein sequence ID" value="KDE40758.1"/>
    <property type="molecule type" value="Genomic_DNA"/>
</dbReference>
<dbReference type="SUPFAM" id="SSF55073">
    <property type="entry name" value="Nucleotide cyclase"/>
    <property type="match status" value="1"/>
</dbReference>
<evidence type="ECO:0000259" key="2">
    <source>
        <dbReference type="PROSITE" id="PS50125"/>
    </source>
</evidence>
<keyword evidence="1" id="KW-0812">Transmembrane</keyword>
<keyword evidence="3" id="KW-0456">Lyase</keyword>
<feature type="transmembrane region" description="Helical" evidence="1">
    <location>
        <begin position="306"/>
        <end position="327"/>
    </location>
</feature>
<dbReference type="PANTHER" id="PTHR43081">
    <property type="entry name" value="ADENYLATE CYCLASE, TERMINAL-DIFFERENTIATION SPECIFIC-RELATED"/>
    <property type="match status" value="1"/>
</dbReference>
<keyword evidence="1" id="KW-0472">Membrane</keyword>
<organism evidence="3 4">
    <name type="scientific">Nitrincola lacisaponensis</name>
    <dbReference type="NCBI Taxonomy" id="267850"/>
    <lineage>
        <taxon>Bacteria</taxon>
        <taxon>Pseudomonadati</taxon>
        <taxon>Pseudomonadota</taxon>
        <taxon>Gammaproteobacteria</taxon>
        <taxon>Oceanospirillales</taxon>
        <taxon>Oceanospirillaceae</taxon>
        <taxon>Nitrincola</taxon>
    </lineage>
</organism>
<evidence type="ECO:0000313" key="3">
    <source>
        <dbReference type="EMBL" id="KDE40758.1"/>
    </source>
</evidence>
<dbReference type="InterPro" id="IPR029787">
    <property type="entry name" value="Nucleotide_cyclase"/>
</dbReference>
<dbReference type="GO" id="GO:0035556">
    <property type="term" value="P:intracellular signal transduction"/>
    <property type="evidence" value="ECO:0007669"/>
    <property type="project" value="InterPro"/>
</dbReference>
<dbReference type="STRING" id="267850.ADINL_1350"/>
<dbReference type="AlphaFoldDB" id="A0A063Y364"/>
<dbReference type="PANTHER" id="PTHR43081:SF1">
    <property type="entry name" value="ADENYLATE CYCLASE, TERMINAL-DIFFERENTIATION SPECIFIC"/>
    <property type="match status" value="1"/>
</dbReference>
<dbReference type="EC" id="4.6.1.1" evidence="3"/>
<name>A0A063Y364_9GAMM</name>
<dbReference type="Pfam" id="PF00211">
    <property type="entry name" value="Guanylate_cyc"/>
    <property type="match status" value="1"/>
</dbReference>
<evidence type="ECO:0000256" key="1">
    <source>
        <dbReference type="SAM" id="Phobius"/>
    </source>
</evidence>
<keyword evidence="4" id="KW-1185">Reference proteome</keyword>
<comment type="caution">
    <text evidence="3">The sequence shown here is derived from an EMBL/GenBank/DDBJ whole genome shotgun (WGS) entry which is preliminary data.</text>
</comment>
<dbReference type="OrthoDB" id="9806704at2"/>
<sequence length="656" mass="72690">MRRQFTTTQSMFMRGASVACFLLLVQLGGLGERLGFSEYDVLSVLTAVPPPSQGVVIIGIDDPSFLELDLSPPLPRRLYAQLIEAVVEADAKSLGIDLLFSEPQGPDDDLRMEQALFAADKQGIAVVLAGARVEVTSTQVQSYTQHLLPIYADVPVGYVNHLADVDRVVRRISTDTHSFWHQVTELSGVEYWPPPPGARLRYYAPEVDLDYVQFTQALFPDKNLPPNAFRDRLLLLGVNTPVSGVDRFPTPFGDHEIAGVALHATAINNALFNDWIATQPLWVTLVSTTLVLLALMIATRQWKPGHAAWVLLCSLVLLCAGVIWQFYLGWWWLLWPSVLGAIFLYNYDAATNYWVEWRRKEQLRELFSSYVPSAIVDQLTQQHMAPVTSGEKRELTILFADLAGFTAANEVMSPDEVATALNEYFSVMTQVIHGQGGTLDKFIGDAVMAFWNAPLDQPDHANRALASACDMQRAMDELRKHWYGTPFENIKLRVGLHTGEASVGNMGSKARFTYTAVGDSVNTAARLEGANKVMGSDILLSKSTVEQLRGDNLPPLAWLDRLRVAGKHDAIDVFTPVQDPLLAETSRAVLDYLIRGELDPALKACQFLCILMEQQQSALLPQTERIFARLQGLQGSINTGRGASRQTIDFSFSIGK</sequence>